<reference evidence="8 9" key="1">
    <citation type="submission" date="2015-11" db="EMBL/GenBank/DDBJ databases">
        <title>Draft Genome Sequence of the Strain BR 10303 (Bradyrhizobium sp.) isolated from nodules of Centrolobium paraense.</title>
        <authorList>
            <person name="Zelli J.E."/>
            <person name="Simoes-Araujo J.L."/>
            <person name="Barauna A.C."/>
            <person name="Silva K."/>
        </authorList>
    </citation>
    <scope>NUCLEOTIDE SEQUENCE [LARGE SCALE GENOMIC DNA]</scope>
    <source>
        <strain evidence="8 9">BR 10303</strain>
    </source>
</reference>
<feature type="domain" description="Major facilitator superfamily (MFS) profile" evidence="7">
    <location>
        <begin position="1"/>
        <end position="380"/>
    </location>
</feature>
<sequence length="395" mass="41482">MGTAFGFVFFDRLALNFLAPFVVPELHLNNSQLGALAAGLALTWAVSGYVVGSLSDYFQNRKPLLICAIVIFSICSVSSGLANSFLTLLAARLVMGFAEGPVLPIAQSIMAAESSEHRRGFNQGVLQNFLSALLSNFAAPLTLVAIGEVYGWRSAFYIAAVPGFIVAALIAVFIREPSRPSRTPSGNRIPLAEMLKYRNIWICAIVSCLMVAWLLIQITFLPIYLVQSRGLSPSAMSVALAATGIATAASSIIVPALSDRFGRRPILSLFAFLSVIAPVTTVLFEGPLPLMVLTMGIGYLAIGSFSLFMATVPSETIPPTYVASALGFIMGVGELAGGFAGPALAGIAADTLGPSSSMWIAAALGVVAGLCCLMLDETAPRAIERTKKVVANLPA</sequence>
<feature type="transmembrane region" description="Helical" evidence="6">
    <location>
        <begin position="200"/>
        <end position="225"/>
    </location>
</feature>
<dbReference type="InterPro" id="IPR036259">
    <property type="entry name" value="MFS_trans_sf"/>
</dbReference>
<evidence type="ECO:0000313" key="8">
    <source>
        <dbReference type="EMBL" id="KWV48477.1"/>
    </source>
</evidence>
<evidence type="ECO:0000256" key="1">
    <source>
        <dbReference type="ARBA" id="ARBA00004651"/>
    </source>
</evidence>
<proteinExistence type="predicted"/>
<dbReference type="AlphaFoldDB" id="A0A109JG87"/>
<feature type="transmembrane region" description="Helical" evidence="6">
    <location>
        <begin position="231"/>
        <end position="254"/>
    </location>
</feature>
<keyword evidence="4 6" id="KW-1133">Transmembrane helix</keyword>
<dbReference type="GO" id="GO:0022857">
    <property type="term" value="F:transmembrane transporter activity"/>
    <property type="evidence" value="ECO:0007669"/>
    <property type="project" value="InterPro"/>
</dbReference>
<feature type="transmembrane region" description="Helical" evidence="6">
    <location>
        <begin position="156"/>
        <end position="174"/>
    </location>
</feature>
<protein>
    <recommendedName>
        <fullName evidence="7">Major facilitator superfamily (MFS) profile domain-containing protein</fullName>
    </recommendedName>
</protein>
<comment type="subcellular location">
    <subcellularLocation>
        <location evidence="1">Cell membrane</location>
        <topology evidence="1">Multi-pass membrane protein</topology>
    </subcellularLocation>
</comment>
<keyword evidence="9" id="KW-1185">Reference proteome</keyword>
<accession>A0A109JG87</accession>
<dbReference type="Proteomes" id="UP000057737">
    <property type="component" value="Unassembled WGS sequence"/>
</dbReference>
<evidence type="ECO:0000256" key="5">
    <source>
        <dbReference type="ARBA" id="ARBA00023136"/>
    </source>
</evidence>
<dbReference type="PANTHER" id="PTHR43124">
    <property type="entry name" value="PURINE EFFLUX PUMP PBUE"/>
    <property type="match status" value="1"/>
</dbReference>
<evidence type="ECO:0000259" key="7">
    <source>
        <dbReference type="PROSITE" id="PS50850"/>
    </source>
</evidence>
<keyword evidence="5 6" id="KW-0472">Membrane</keyword>
<evidence type="ECO:0000256" key="4">
    <source>
        <dbReference type="ARBA" id="ARBA00022989"/>
    </source>
</evidence>
<feature type="transmembrane region" description="Helical" evidence="6">
    <location>
        <begin position="64"/>
        <end position="82"/>
    </location>
</feature>
<feature type="transmembrane region" description="Helical" evidence="6">
    <location>
        <begin position="357"/>
        <end position="375"/>
    </location>
</feature>
<dbReference type="Pfam" id="PF07690">
    <property type="entry name" value="MFS_1"/>
    <property type="match status" value="1"/>
</dbReference>
<dbReference type="PANTHER" id="PTHR43124:SF3">
    <property type="entry name" value="CHLORAMPHENICOL EFFLUX PUMP RV0191"/>
    <property type="match status" value="1"/>
</dbReference>
<evidence type="ECO:0000256" key="6">
    <source>
        <dbReference type="SAM" id="Phobius"/>
    </source>
</evidence>
<gene>
    <name evidence="8" type="ORF">AS156_18565</name>
</gene>
<comment type="caution">
    <text evidence="8">The sequence shown here is derived from an EMBL/GenBank/DDBJ whole genome shotgun (WGS) entry which is preliminary data.</text>
</comment>
<evidence type="ECO:0000256" key="2">
    <source>
        <dbReference type="ARBA" id="ARBA00022475"/>
    </source>
</evidence>
<feature type="transmembrane region" description="Helical" evidence="6">
    <location>
        <begin position="266"/>
        <end position="284"/>
    </location>
</feature>
<evidence type="ECO:0000256" key="3">
    <source>
        <dbReference type="ARBA" id="ARBA00022692"/>
    </source>
</evidence>
<dbReference type="InterPro" id="IPR050189">
    <property type="entry name" value="MFS_Efflux_Transporters"/>
</dbReference>
<dbReference type="PROSITE" id="PS50850">
    <property type="entry name" value="MFS"/>
    <property type="match status" value="1"/>
</dbReference>
<dbReference type="Gene3D" id="1.20.1250.20">
    <property type="entry name" value="MFS general substrate transporter like domains"/>
    <property type="match status" value="2"/>
</dbReference>
<name>A0A109JG87_9BRAD</name>
<dbReference type="InterPro" id="IPR011701">
    <property type="entry name" value="MFS"/>
</dbReference>
<feature type="transmembrane region" description="Helical" evidence="6">
    <location>
        <begin position="129"/>
        <end position="150"/>
    </location>
</feature>
<dbReference type="EMBL" id="LNCU01000107">
    <property type="protein sequence ID" value="KWV48477.1"/>
    <property type="molecule type" value="Genomic_DNA"/>
</dbReference>
<feature type="transmembrane region" description="Helical" evidence="6">
    <location>
        <begin position="290"/>
        <end position="309"/>
    </location>
</feature>
<evidence type="ECO:0000313" key="9">
    <source>
        <dbReference type="Proteomes" id="UP000057737"/>
    </source>
</evidence>
<dbReference type="SUPFAM" id="SSF103473">
    <property type="entry name" value="MFS general substrate transporter"/>
    <property type="match status" value="1"/>
</dbReference>
<feature type="transmembrane region" description="Helical" evidence="6">
    <location>
        <begin position="88"/>
        <end position="109"/>
    </location>
</feature>
<dbReference type="InterPro" id="IPR020846">
    <property type="entry name" value="MFS_dom"/>
</dbReference>
<feature type="transmembrane region" description="Helical" evidence="6">
    <location>
        <begin position="321"/>
        <end position="345"/>
    </location>
</feature>
<feature type="transmembrane region" description="Helical" evidence="6">
    <location>
        <begin position="33"/>
        <end position="52"/>
    </location>
</feature>
<organism evidence="8 9">
    <name type="scientific">Bradyrhizobium macuxiense</name>
    <dbReference type="NCBI Taxonomy" id="1755647"/>
    <lineage>
        <taxon>Bacteria</taxon>
        <taxon>Pseudomonadati</taxon>
        <taxon>Pseudomonadota</taxon>
        <taxon>Alphaproteobacteria</taxon>
        <taxon>Hyphomicrobiales</taxon>
        <taxon>Nitrobacteraceae</taxon>
        <taxon>Bradyrhizobium</taxon>
    </lineage>
</organism>
<dbReference type="GO" id="GO:0005886">
    <property type="term" value="C:plasma membrane"/>
    <property type="evidence" value="ECO:0007669"/>
    <property type="project" value="UniProtKB-SubCell"/>
</dbReference>
<dbReference type="CDD" id="cd17316">
    <property type="entry name" value="MFS_SV2_like"/>
    <property type="match status" value="1"/>
</dbReference>
<keyword evidence="3 6" id="KW-0812">Transmembrane</keyword>
<keyword evidence="2" id="KW-1003">Cell membrane</keyword>